<evidence type="ECO:0000256" key="2">
    <source>
        <dbReference type="ARBA" id="ARBA00022481"/>
    </source>
</evidence>
<dbReference type="Proteomes" id="UP000287033">
    <property type="component" value="Unassembled WGS sequence"/>
</dbReference>
<dbReference type="InterPro" id="IPR045154">
    <property type="entry name" value="PCF11-like"/>
</dbReference>
<feature type="region of interest" description="Disordered" evidence="15">
    <location>
        <begin position="281"/>
        <end position="675"/>
    </location>
</feature>
<evidence type="ECO:0000256" key="4">
    <source>
        <dbReference type="ARBA" id="ARBA00022553"/>
    </source>
</evidence>
<feature type="compositionally biased region" description="Basic and acidic residues" evidence="15">
    <location>
        <begin position="1883"/>
        <end position="1897"/>
    </location>
</feature>
<dbReference type="Gene3D" id="1.25.40.90">
    <property type="match status" value="1"/>
</dbReference>
<feature type="compositionally biased region" description="Basic and acidic residues" evidence="15">
    <location>
        <begin position="354"/>
        <end position="376"/>
    </location>
</feature>
<dbReference type="InterPro" id="IPR054127">
    <property type="entry name" value="Pcf11_C"/>
</dbReference>
<evidence type="ECO:0000256" key="5">
    <source>
        <dbReference type="ARBA" id="ARBA00022664"/>
    </source>
</evidence>
<dbReference type="Pfam" id="PF20827">
    <property type="entry name" value="PCF11_charged"/>
    <property type="match status" value="1"/>
</dbReference>
<feature type="region of interest" description="Disordered" evidence="15">
    <location>
        <begin position="722"/>
        <end position="757"/>
    </location>
</feature>
<dbReference type="STRING" id="137246.A0A401RW71"/>
<dbReference type="InterPro" id="IPR006569">
    <property type="entry name" value="CID_dom"/>
</dbReference>
<evidence type="ECO:0000313" key="17">
    <source>
        <dbReference type="EMBL" id="GCC22397.1"/>
    </source>
</evidence>
<name>A0A401RW71_CHIPU</name>
<feature type="region of interest" description="Disordered" evidence="15">
    <location>
        <begin position="775"/>
        <end position="884"/>
    </location>
</feature>
<evidence type="ECO:0000313" key="18">
    <source>
        <dbReference type="Proteomes" id="UP000287033"/>
    </source>
</evidence>
<keyword evidence="3" id="KW-1017">Isopeptide bond</keyword>
<dbReference type="FunFam" id="1.25.40.90:FF:000015">
    <property type="entry name" value="Pre-mRNA cleavage complex 2 protein Pcf11"/>
    <property type="match status" value="1"/>
</dbReference>
<keyword evidence="7" id="KW-0007">Acetylation</keyword>
<feature type="region of interest" description="Disordered" evidence="15">
    <location>
        <begin position="1622"/>
        <end position="1656"/>
    </location>
</feature>
<dbReference type="Pfam" id="PF21936">
    <property type="entry name" value="Pcf11_C"/>
    <property type="match status" value="1"/>
</dbReference>
<feature type="compositionally biased region" description="Polar residues" evidence="15">
    <location>
        <begin position="1853"/>
        <end position="1870"/>
    </location>
</feature>
<proteinExistence type="predicted"/>
<feature type="compositionally biased region" description="Acidic residues" evidence="15">
    <location>
        <begin position="1646"/>
        <end position="1656"/>
    </location>
</feature>
<dbReference type="Pfam" id="PF20845">
    <property type="entry name" value="Pcf11_helical"/>
    <property type="match status" value="1"/>
</dbReference>
<evidence type="ECO:0000256" key="7">
    <source>
        <dbReference type="ARBA" id="ARBA00022990"/>
    </source>
</evidence>
<protein>
    <recommendedName>
        <fullName evidence="12">Pre-mRNA cleavage complex 2 protein Pcf11</fullName>
    </recommendedName>
    <alternativeName>
        <fullName evidence="13">Pre-mRNA cleavage complex II protein Pcf11</fullName>
    </alternativeName>
</protein>
<dbReference type="GO" id="GO:0005849">
    <property type="term" value="C:mRNA cleavage factor complex"/>
    <property type="evidence" value="ECO:0007669"/>
    <property type="project" value="InterPro"/>
</dbReference>
<dbReference type="PROSITE" id="PS51391">
    <property type="entry name" value="CID"/>
    <property type="match status" value="1"/>
</dbReference>
<feature type="compositionally biased region" description="Low complexity" evidence="15">
    <location>
        <begin position="498"/>
        <end position="510"/>
    </location>
</feature>
<dbReference type="GO" id="GO:0006369">
    <property type="term" value="P:termination of RNA polymerase II transcription"/>
    <property type="evidence" value="ECO:0007669"/>
    <property type="project" value="InterPro"/>
</dbReference>
<feature type="compositionally biased region" description="Basic residues" evidence="15">
    <location>
        <begin position="511"/>
        <end position="524"/>
    </location>
</feature>
<feature type="compositionally biased region" description="Basic and acidic residues" evidence="15">
    <location>
        <begin position="392"/>
        <end position="407"/>
    </location>
</feature>
<feature type="compositionally biased region" description="Polar residues" evidence="15">
    <location>
        <begin position="813"/>
        <end position="826"/>
    </location>
</feature>
<dbReference type="InterPro" id="IPR047415">
    <property type="entry name" value="Pcf11_CID"/>
</dbReference>
<evidence type="ECO:0000256" key="11">
    <source>
        <dbReference type="ARBA" id="ARBA00063659"/>
    </source>
</evidence>
<dbReference type="OMA" id="QSVGGMR"/>
<dbReference type="InterPro" id="IPR021605">
    <property type="entry name" value="Pcf11_Clp1-ID"/>
</dbReference>
<dbReference type="Pfam" id="PF04818">
    <property type="entry name" value="CID"/>
    <property type="match status" value="1"/>
</dbReference>
<evidence type="ECO:0000256" key="1">
    <source>
        <dbReference type="ARBA" id="ARBA00004123"/>
    </source>
</evidence>
<dbReference type="InterPro" id="IPR048830">
    <property type="entry name" value="PCF11_helical"/>
</dbReference>
<accession>A0A401RW71</accession>
<feature type="compositionally biased region" description="Basic and acidic residues" evidence="15">
    <location>
        <begin position="532"/>
        <end position="558"/>
    </location>
</feature>
<feature type="compositionally biased region" description="Basic and acidic residues" evidence="15">
    <location>
        <begin position="1021"/>
        <end position="1034"/>
    </location>
</feature>
<evidence type="ECO:0000256" key="12">
    <source>
        <dbReference type="ARBA" id="ARBA00068814"/>
    </source>
</evidence>
<keyword evidence="4" id="KW-0597">Phosphoprotein</keyword>
<feature type="compositionally biased region" description="Basic and acidic residues" evidence="15">
    <location>
        <begin position="1046"/>
        <end position="1062"/>
    </location>
</feature>
<feature type="compositionally biased region" description="Basic residues" evidence="15">
    <location>
        <begin position="481"/>
        <end position="497"/>
    </location>
</feature>
<dbReference type="PANTHER" id="PTHR15921:SF3">
    <property type="entry name" value="PRE-MRNA CLEAVAGE COMPLEX 2 PROTEIN PCF11"/>
    <property type="match status" value="1"/>
</dbReference>
<feature type="domain" description="CID" evidence="16">
    <location>
        <begin position="7"/>
        <end position="135"/>
    </location>
</feature>
<evidence type="ECO:0000259" key="16">
    <source>
        <dbReference type="PROSITE" id="PS51391"/>
    </source>
</evidence>
<dbReference type="OrthoDB" id="343582at2759"/>
<sequence length="1897" mass="212025">MAAEDTAKADACKEYQSSLEDLTFNSKPHINNLTILAEENLKYSPEIVKLIEAQITKAPASEKLPVMYLMDSIVKNVGGSYISLFAQNLSPIFSSVFEKVDESTRKSLFKLRSTWDEMFQLTKLYALDVKINKLDPAWPIKPLPPNVNSSSIHVNPKFLNRSLEEPTTSSSTVAPINSAKQNIAESQKNVTQEQEQFIRQQLLAKQKQLLELQQKKLELELEQTKAQLMASLASQHTTPDSAVNLGHAKLHVPITKVSPMLSIGTGKPTPATVRPLQQESTELEKLQAPNVSDTKASNRDPRINRLSQQSTHSKDPVKKESQLQTEKLEKAGSKRNSPAGGSSERAESQISTSKQEKDKTSEKLVRKESKGSEGKSKLVSPAKNKLPVKNTKKTDTEKVKVEVSKRDPRLRKSSQDKTDKVETKEKRTNVEKKEDDQSKGAERKPSAIRNKAINGILLKNEKDGKEVGKDVSKSGGFNFRSHSRSSRSRSPRSRSPRSRSPISRSPVSRSARQRGRLSPKRRRASVSPLSKTQDKEKSVKRPLSDEYKQNTNNWERRDVRKKGNTKPEVRDPRKLKRTREDRCQEQQVARPENRNSPRSSPEPKENVENWHDQPSAKRWKSGWEEAKSLKQKQETPSHGKFPHQPKEVYSGSKGILSPRTPRQQRMSVDANLQIPKELTSANKRDLLKKANQRLAAGEISYDEFLVVAHQINQLFQYQEEKSRSSDWQGTHVTPRGFKTELKGESPLARTQGKGTPLSEAEMSYLEHMSKLKRTRVQLEQSHEIEPRWKTREAHNKDVSGDLSLSNREDGDQGSKSPNVASPSYSLTERHDTRGTCQERKLGEKRETSESGRGHYSEGRHSERRKLCDVKPARRSPAGDNRQLHEKHCDHVSPLRQRMNPLVDEERNQSNIRDSKKHVDEKLIKQVKSSPNPEERYKVDSNHGKLCNNWIEPRNEHLKDQRQGSKHQPVVERDLQEFGPRDGQDMKREESRSHCDRHSEERPYDATQRSSGLVESTRLRSGAHEMPQRFREIADRPGQGKSGSGRNLEKLRTEESIESDRTWLRSRNGSPSCDGCIAGSRVRLQETPEQVIQPIDGAPEQPCHWIEGIPRQPNAHFDGPGGSRVGQPGACFDGPHRGLPGVCFDCPGSLHLGQPGVRFDGPGGPRSGLRFDSSRPRQPGPRFDGPRMGQPGLRFDGPRPGQPGLRFEGPHPGQPGTRFGGPHPGQPGTCFDSPCGHPGQSGIHFEGPQSGPRIDSSHPGQPCGHYDSPGGHPGQTGARFGPHSGQLGSQLDTPGNHRGHARFDPHPGQPAIHFDGPHPRQPGTRFDSPDGLGQPCMRFDGPQPGHPNIRFDGPVPRLRQPVTCFDGPHPGQPNTHFDGLGGRPAQCAVRFDGPQIGQAGTHFDSSGSHPGQPAIRFDGPTGTRYDIISTQPGTFFDNSRGPQFEGTSMNPDPRCSVAGHLFNGHPPSSQYQGRVFDGQPGPRFNVPQGSHYNESAVHGATTLANPAYGPTGPCFEGQTSIPRLAGPHNNDQYDSACGTFYNNNLPASLPENMRQMQPVNTMTGFSHNPIPFSQSQQYVTPQSSVPVSQIQQGSSFAPLDNHLGQLDVNELFSKLLSTGILKPNPVDSAPTQSDVVPEGDSQVQTTIEDDEEEENEENIPDLTGFQIEELKQRYDGVIGRLYTGIQCYSCGMRFTASQTDVYADHLDWHYRMNRMEKDITKKVTYRKWYYSLTDWIEFEEIADLEERAKSQFFEKVHEEVVQRTQEAAKEKEFQSVPAGPAGVHEVCEICQEAFEQYWDEDEEEWHLKNAIRVDSRTYHPACYEDYKNASFTDTTPSPSEAPIENPLHSVLKQEQLTGSSKTSDTTNSCEDTGNERSCVLTNDNKTEKDSATVKVEAV</sequence>
<dbReference type="InterPro" id="IPR008942">
    <property type="entry name" value="ENTH_VHS"/>
</dbReference>
<keyword evidence="18" id="KW-1185">Reference proteome</keyword>
<feature type="compositionally biased region" description="Basic and acidic residues" evidence="15">
    <location>
        <begin position="827"/>
        <end position="871"/>
    </location>
</feature>
<feature type="compositionally biased region" description="Basic and acidic residues" evidence="15">
    <location>
        <begin position="591"/>
        <end position="637"/>
    </location>
</feature>
<organism evidence="17 18">
    <name type="scientific">Chiloscyllium punctatum</name>
    <name type="common">Brownbanded bambooshark</name>
    <name type="synonym">Hemiscyllium punctatum</name>
    <dbReference type="NCBI Taxonomy" id="137246"/>
    <lineage>
        <taxon>Eukaryota</taxon>
        <taxon>Metazoa</taxon>
        <taxon>Chordata</taxon>
        <taxon>Craniata</taxon>
        <taxon>Vertebrata</taxon>
        <taxon>Chondrichthyes</taxon>
        <taxon>Elasmobranchii</taxon>
        <taxon>Galeomorphii</taxon>
        <taxon>Galeoidea</taxon>
        <taxon>Orectolobiformes</taxon>
        <taxon>Hemiscylliidae</taxon>
        <taxon>Chiloscyllium</taxon>
    </lineage>
</organism>
<evidence type="ECO:0000256" key="15">
    <source>
        <dbReference type="SAM" id="MobiDB-lite"/>
    </source>
</evidence>
<evidence type="ECO:0000256" key="9">
    <source>
        <dbReference type="ARBA" id="ARBA00023242"/>
    </source>
</evidence>
<dbReference type="EMBL" id="BEZZ01000010">
    <property type="protein sequence ID" value="GCC22397.1"/>
    <property type="molecule type" value="Genomic_DNA"/>
</dbReference>
<feature type="compositionally biased region" description="Basic and acidic residues" evidence="15">
    <location>
        <begin position="459"/>
        <end position="472"/>
    </location>
</feature>
<feature type="region of interest" description="Disordered" evidence="15">
    <location>
        <begin position="1853"/>
        <end position="1897"/>
    </location>
</feature>
<comment type="caution">
    <text evidence="17">The sequence shown here is derived from an EMBL/GenBank/DDBJ whole genome shotgun (WGS) entry which is preliminary data.</text>
</comment>
<keyword evidence="6" id="KW-0832">Ubl conjugation</keyword>
<feature type="compositionally biased region" description="Basic and acidic residues" evidence="15">
    <location>
        <begin position="780"/>
        <end position="799"/>
    </location>
</feature>
<dbReference type="SUPFAM" id="SSF48464">
    <property type="entry name" value="ENTH/VHS domain"/>
    <property type="match status" value="1"/>
</dbReference>
<keyword evidence="9" id="KW-0539">Nucleus</keyword>
<dbReference type="Pfam" id="PF11526">
    <property type="entry name" value="Pfc11_Clp1_ID"/>
    <property type="match status" value="1"/>
</dbReference>
<feature type="region of interest" description="Disordered" evidence="15">
    <location>
        <begin position="957"/>
        <end position="1069"/>
    </location>
</feature>
<dbReference type="SMART" id="SM00582">
    <property type="entry name" value="RPR"/>
    <property type="match status" value="1"/>
</dbReference>
<keyword evidence="8 14" id="KW-0175">Coiled coil</keyword>
<dbReference type="GO" id="GO:0000993">
    <property type="term" value="F:RNA polymerase II complex binding"/>
    <property type="evidence" value="ECO:0007669"/>
    <property type="project" value="InterPro"/>
</dbReference>
<reference evidence="17 18" key="1">
    <citation type="journal article" date="2018" name="Nat. Ecol. Evol.">
        <title>Shark genomes provide insights into elasmobranch evolution and the origin of vertebrates.</title>
        <authorList>
            <person name="Hara Y"/>
            <person name="Yamaguchi K"/>
            <person name="Onimaru K"/>
            <person name="Kadota M"/>
            <person name="Koyanagi M"/>
            <person name="Keeley SD"/>
            <person name="Tatsumi K"/>
            <person name="Tanaka K"/>
            <person name="Motone F"/>
            <person name="Kageyama Y"/>
            <person name="Nozu R"/>
            <person name="Adachi N"/>
            <person name="Nishimura O"/>
            <person name="Nakagawa R"/>
            <person name="Tanegashima C"/>
            <person name="Kiyatake I"/>
            <person name="Matsumoto R"/>
            <person name="Murakumo K"/>
            <person name="Nishida K"/>
            <person name="Terakita A"/>
            <person name="Kuratani S"/>
            <person name="Sato K"/>
            <person name="Hyodo S Kuraku.S."/>
        </authorList>
    </citation>
    <scope>NUCLEOTIDE SEQUENCE [LARGE SCALE GENOMIC DNA]</scope>
</reference>
<comment type="function">
    <text evidence="10">Component of pre-mRNA cleavage complex II, which promotes transcription termination by RNA polymerase II.</text>
</comment>
<feature type="region of interest" description="Disordered" evidence="15">
    <location>
        <begin position="1154"/>
        <end position="1346"/>
    </location>
</feature>
<keyword evidence="2" id="KW-0488">Methylation</keyword>
<comment type="subunit">
    <text evidence="11">Associates with the phosphorylated CTD domain of POLR2A /RNA polymerase II.</text>
</comment>
<keyword evidence="5" id="KW-0507">mRNA processing</keyword>
<feature type="compositionally biased region" description="Basic and acidic residues" evidence="15">
    <location>
        <begin position="312"/>
        <end position="332"/>
    </location>
</feature>
<evidence type="ECO:0000256" key="10">
    <source>
        <dbReference type="ARBA" id="ARBA00057101"/>
    </source>
</evidence>
<comment type="subcellular location">
    <subcellularLocation>
        <location evidence="1">Nucleus</location>
    </subcellularLocation>
</comment>
<feature type="coiled-coil region" evidence="14">
    <location>
        <begin position="176"/>
        <end position="227"/>
    </location>
</feature>
<evidence type="ECO:0000256" key="3">
    <source>
        <dbReference type="ARBA" id="ARBA00022499"/>
    </source>
</evidence>
<evidence type="ECO:0000256" key="13">
    <source>
        <dbReference type="ARBA" id="ARBA00083113"/>
    </source>
</evidence>
<feature type="compositionally biased region" description="Basic and acidic residues" evidence="15">
    <location>
        <begin position="413"/>
        <end position="445"/>
    </location>
</feature>
<evidence type="ECO:0000256" key="6">
    <source>
        <dbReference type="ARBA" id="ARBA00022843"/>
    </source>
</evidence>
<dbReference type="CDD" id="cd16982">
    <property type="entry name" value="CID_Pcf11"/>
    <property type="match status" value="1"/>
</dbReference>
<dbReference type="PANTHER" id="PTHR15921">
    <property type="entry name" value="PRE-MRNA CLEAVAGE COMPLEX II"/>
    <property type="match status" value="1"/>
</dbReference>
<gene>
    <name evidence="17" type="ORF">chiPu_0000784</name>
</gene>
<evidence type="ECO:0000256" key="8">
    <source>
        <dbReference type="ARBA" id="ARBA00023054"/>
    </source>
</evidence>
<dbReference type="GO" id="GO:0005737">
    <property type="term" value="C:cytoplasm"/>
    <property type="evidence" value="ECO:0007669"/>
    <property type="project" value="TreeGrafter"/>
</dbReference>
<evidence type="ECO:0000256" key="14">
    <source>
        <dbReference type="SAM" id="Coils"/>
    </source>
</evidence>
<dbReference type="GO" id="GO:0031124">
    <property type="term" value="P:mRNA 3'-end processing"/>
    <property type="evidence" value="ECO:0007669"/>
    <property type="project" value="InterPro"/>
</dbReference>
<dbReference type="GO" id="GO:0003729">
    <property type="term" value="F:mRNA binding"/>
    <property type="evidence" value="ECO:0007669"/>
    <property type="project" value="InterPro"/>
</dbReference>
<feature type="compositionally biased region" description="Basic and acidic residues" evidence="15">
    <location>
        <begin position="565"/>
        <end position="584"/>
    </location>
</feature>
<feature type="compositionally biased region" description="Basic and acidic residues" evidence="15">
    <location>
        <begin position="957"/>
        <end position="1003"/>
    </location>
</feature>
<dbReference type="InterPro" id="IPR048832">
    <property type="entry name" value="PCF11_charged"/>
</dbReference>